<organism evidence="7 8">
    <name type="scientific">Amycolatopsis panacis</name>
    <dbReference type="NCBI Taxonomy" id="2340917"/>
    <lineage>
        <taxon>Bacteria</taxon>
        <taxon>Bacillati</taxon>
        <taxon>Actinomycetota</taxon>
        <taxon>Actinomycetes</taxon>
        <taxon>Pseudonocardiales</taxon>
        <taxon>Pseudonocardiaceae</taxon>
        <taxon>Amycolatopsis</taxon>
    </lineage>
</organism>
<dbReference type="CDD" id="cd15831">
    <property type="entry name" value="BTAD"/>
    <property type="match status" value="1"/>
</dbReference>
<accession>A0A419I6G0</accession>
<keyword evidence="2" id="KW-0805">Transcription regulation</keyword>
<name>A0A419I6G0_9PSEU</name>
<feature type="DNA-binding region" description="OmpR/PhoB-type" evidence="5">
    <location>
        <begin position="18"/>
        <end position="123"/>
    </location>
</feature>
<dbReference type="GO" id="GO:0003677">
    <property type="term" value="F:DNA binding"/>
    <property type="evidence" value="ECO:0007669"/>
    <property type="project" value="UniProtKB-UniRule"/>
</dbReference>
<dbReference type="InterPro" id="IPR011990">
    <property type="entry name" value="TPR-like_helical_dom_sf"/>
</dbReference>
<comment type="caution">
    <text evidence="7">The sequence shown here is derived from an EMBL/GenBank/DDBJ whole genome shotgun (WGS) entry which is preliminary data.</text>
</comment>
<evidence type="ECO:0000256" key="2">
    <source>
        <dbReference type="ARBA" id="ARBA00023015"/>
    </source>
</evidence>
<dbReference type="InterPro" id="IPR016032">
    <property type="entry name" value="Sig_transdc_resp-reg_C-effctor"/>
</dbReference>
<dbReference type="InterPro" id="IPR005158">
    <property type="entry name" value="BTAD"/>
</dbReference>
<dbReference type="SUPFAM" id="SSF48452">
    <property type="entry name" value="TPR-like"/>
    <property type="match status" value="1"/>
</dbReference>
<sequence length="284" mass="31937">MAGIGRRPSLDVLLLSGPRLRGYQYRMRFNLLGPMEVLCADGTVTPSAAKMRWILALLLLHGNRVVDQASMIDELWGDHPPRSAVTTTQTYVYQLRKKYDYYAQREGRKSFIVTRAPGYLLHLDDDQLDVRRFQKLSAEGSALFSAGHAERAAEVLRQALLLWRGPALAGIAPGRLLQAHVAYLEEARLRTVQVRILADAALGRHRDLIPELRSLVIEHPLDEWFHQQLITALAEAGRRGDALHACRVLHRTLADELGVVPSEPLRKLQQDLLTGHVRRAPAHV</sequence>
<dbReference type="AlphaFoldDB" id="A0A419I6G0"/>
<dbReference type="Gene3D" id="1.10.10.10">
    <property type="entry name" value="Winged helix-like DNA-binding domain superfamily/Winged helix DNA-binding domain"/>
    <property type="match status" value="1"/>
</dbReference>
<evidence type="ECO:0000313" key="8">
    <source>
        <dbReference type="Proteomes" id="UP000285112"/>
    </source>
</evidence>
<dbReference type="GO" id="GO:0000160">
    <property type="term" value="P:phosphorelay signal transduction system"/>
    <property type="evidence" value="ECO:0007669"/>
    <property type="project" value="InterPro"/>
</dbReference>
<dbReference type="Proteomes" id="UP000285112">
    <property type="component" value="Unassembled WGS sequence"/>
</dbReference>
<dbReference type="InterPro" id="IPR001867">
    <property type="entry name" value="OmpR/PhoB-type_DNA-bd"/>
</dbReference>
<dbReference type="InterPro" id="IPR051677">
    <property type="entry name" value="AfsR-DnrI-RedD_regulator"/>
</dbReference>
<evidence type="ECO:0000259" key="6">
    <source>
        <dbReference type="PROSITE" id="PS51755"/>
    </source>
</evidence>
<dbReference type="PANTHER" id="PTHR35807:SF1">
    <property type="entry name" value="TRANSCRIPTIONAL REGULATOR REDD"/>
    <property type="match status" value="1"/>
</dbReference>
<keyword evidence="3 5" id="KW-0238">DNA-binding</keyword>
<dbReference type="Gene3D" id="1.25.40.10">
    <property type="entry name" value="Tetratricopeptide repeat domain"/>
    <property type="match status" value="1"/>
</dbReference>
<comment type="similarity">
    <text evidence="1">Belongs to the AfsR/DnrI/RedD regulatory family.</text>
</comment>
<evidence type="ECO:0000313" key="7">
    <source>
        <dbReference type="EMBL" id="RJQ86837.1"/>
    </source>
</evidence>
<evidence type="ECO:0000256" key="4">
    <source>
        <dbReference type="ARBA" id="ARBA00023163"/>
    </source>
</evidence>
<feature type="domain" description="OmpR/PhoB-type" evidence="6">
    <location>
        <begin position="18"/>
        <end position="123"/>
    </location>
</feature>
<protein>
    <submittedName>
        <fullName evidence="7">Transcriptional regulator</fullName>
    </submittedName>
</protein>
<keyword evidence="8" id="KW-1185">Reference proteome</keyword>
<evidence type="ECO:0000256" key="5">
    <source>
        <dbReference type="PROSITE-ProRule" id="PRU01091"/>
    </source>
</evidence>
<dbReference type="InterPro" id="IPR036388">
    <property type="entry name" value="WH-like_DNA-bd_sf"/>
</dbReference>
<dbReference type="GO" id="GO:0006355">
    <property type="term" value="P:regulation of DNA-templated transcription"/>
    <property type="evidence" value="ECO:0007669"/>
    <property type="project" value="InterPro"/>
</dbReference>
<evidence type="ECO:0000256" key="1">
    <source>
        <dbReference type="ARBA" id="ARBA00005820"/>
    </source>
</evidence>
<gene>
    <name evidence="7" type="ORF">D5S19_10975</name>
</gene>
<evidence type="ECO:0000256" key="3">
    <source>
        <dbReference type="ARBA" id="ARBA00023125"/>
    </source>
</evidence>
<dbReference type="SMART" id="SM00862">
    <property type="entry name" value="Trans_reg_C"/>
    <property type="match status" value="1"/>
</dbReference>
<dbReference type="Pfam" id="PF03704">
    <property type="entry name" value="BTAD"/>
    <property type="match status" value="1"/>
</dbReference>
<reference evidence="7 8" key="1">
    <citation type="submission" date="2018-09" db="EMBL/GenBank/DDBJ databases">
        <title>YIM PH 21725 draft genome.</title>
        <authorList>
            <person name="Miao C."/>
        </authorList>
    </citation>
    <scope>NUCLEOTIDE SEQUENCE [LARGE SCALE GENOMIC DNA]</scope>
    <source>
        <strain evidence="8">YIM PH21725</strain>
    </source>
</reference>
<dbReference type="SMART" id="SM01043">
    <property type="entry name" value="BTAD"/>
    <property type="match status" value="1"/>
</dbReference>
<dbReference type="EMBL" id="QZFV01000071">
    <property type="protein sequence ID" value="RJQ86837.1"/>
    <property type="molecule type" value="Genomic_DNA"/>
</dbReference>
<dbReference type="PROSITE" id="PS51755">
    <property type="entry name" value="OMPR_PHOB"/>
    <property type="match status" value="1"/>
</dbReference>
<dbReference type="PANTHER" id="PTHR35807">
    <property type="entry name" value="TRANSCRIPTIONAL REGULATOR REDD-RELATED"/>
    <property type="match status" value="1"/>
</dbReference>
<dbReference type="Pfam" id="PF00486">
    <property type="entry name" value="Trans_reg_C"/>
    <property type="match status" value="1"/>
</dbReference>
<keyword evidence="4" id="KW-0804">Transcription</keyword>
<proteinExistence type="inferred from homology"/>
<dbReference type="SUPFAM" id="SSF46894">
    <property type="entry name" value="C-terminal effector domain of the bipartite response regulators"/>
    <property type="match status" value="1"/>
</dbReference>